<feature type="region of interest" description="Disordered" evidence="1">
    <location>
        <begin position="298"/>
        <end position="327"/>
    </location>
</feature>
<feature type="compositionally biased region" description="Acidic residues" evidence="1">
    <location>
        <begin position="179"/>
        <end position="199"/>
    </location>
</feature>
<dbReference type="InterPro" id="IPR013083">
    <property type="entry name" value="Znf_RING/FYVE/PHD"/>
</dbReference>
<evidence type="ECO:0000313" key="2">
    <source>
        <dbReference type="EMBL" id="EAS00664.4"/>
    </source>
</evidence>
<feature type="compositionally biased region" description="Polar residues" evidence="1">
    <location>
        <begin position="843"/>
        <end position="854"/>
    </location>
</feature>
<feature type="compositionally biased region" description="Polar residues" evidence="1">
    <location>
        <begin position="820"/>
        <end position="836"/>
    </location>
</feature>
<feature type="compositionally biased region" description="Polar residues" evidence="1">
    <location>
        <begin position="777"/>
        <end position="788"/>
    </location>
</feature>
<reference evidence="3" key="1">
    <citation type="journal article" date="2006" name="PLoS Biol.">
        <title>Macronuclear genome sequence of the ciliate Tetrahymena thermophila, a model eukaryote.</title>
        <authorList>
            <person name="Eisen J.A."/>
            <person name="Coyne R.S."/>
            <person name="Wu M."/>
            <person name="Wu D."/>
            <person name="Thiagarajan M."/>
            <person name="Wortman J.R."/>
            <person name="Badger J.H."/>
            <person name="Ren Q."/>
            <person name="Amedeo P."/>
            <person name="Jones K.M."/>
            <person name="Tallon L.J."/>
            <person name="Delcher A.L."/>
            <person name="Salzberg S.L."/>
            <person name="Silva J.C."/>
            <person name="Haas B.J."/>
            <person name="Majoros W.H."/>
            <person name="Farzad M."/>
            <person name="Carlton J.M."/>
            <person name="Smith R.K. Jr."/>
            <person name="Garg J."/>
            <person name="Pearlman R.E."/>
            <person name="Karrer K.M."/>
            <person name="Sun L."/>
            <person name="Manning G."/>
            <person name="Elde N.C."/>
            <person name="Turkewitz A.P."/>
            <person name="Asai D.J."/>
            <person name="Wilkes D.E."/>
            <person name="Wang Y."/>
            <person name="Cai H."/>
            <person name="Collins K."/>
            <person name="Stewart B.A."/>
            <person name="Lee S.R."/>
            <person name="Wilamowska K."/>
            <person name="Weinberg Z."/>
            <person name="Ruzzo W.L."/>
            <person name="Wloga D."/>
            <person name="Gaertig J."/>
            <person name="Frankel J."/>
            <person name="Tsao C.-C."/>
            <person name="Gorovsky M.A."/>
            <person name="Keeling P.J."/>
            <person name="Waller R.F."/>
            <person name="Patron N.J."/>
            <person name="Cherry J.M."/>
            <person name="Stover N.A."/>
            <person name="Krieger C.J."/>
            <person name="del Toro C."/>
            <person name="Ryder H.F."/>
            <person name="Williamson S.C."/>
            <person name="Barbeau R.A."/>
            <person name="Hamilton E.P."/>
            <person name="Orias E."/>
        </authorList>
    </citation>
    <scope>NUCLEOTIDE SEQUENCE [LARGE SCALE GENOMIC DNA]</scope>
    <source>
        <strain evidence="3">SB210</strain>
    </source>
</reference>
<protein>
    <submittedName>
        <fullName evidence="2">Uncharacterized protein</fullName>
    </submittedName>
</protein>
<feature type="compositionally biased region" description="Polar residues" evidence="1">
    <location>
        <begin position="689"/>
        <end position="698"/>
    </location>
</feature>
<feature type="region of interest" description="Disordered" evidence="1">
    <location>
        <begin position="177"/>
        <end position="199"/>
    </location>
</feature>
<feature type="compositionally biased region" description="Low complexity" evidence="1">
    <location>
        <begin position="298"/>
        <end position="309"/>
    </location>
</feature>
<feature type="region of interest" description="Disordered" evidence="1">
    <location>
        <begin position="340"/>
        <end position="374"/>
    </location>
</feature>
<gene>
    <name evidence="2" type="ORF">TTHERM_00412150</name>
</gene>
<feature type="compositionally biased region" description="Low complexity" evidence="1">
    <location>
        <begin position="865"/>
        <end position="874"/>
    </location>
</feature>
<feature type="compositionally biased region" description="Basic and acidic residues" evidence="1">
    <location>
        <begin position="352"/>
        <end position="363"/>
    </location>
</feature>
<dbReference type="GeneID" id="7825765"/>
<dbReference type="Gene3D" id="3.30.40.10">
    <property type="entry name" value="Zinc/RING finger domain, C3HC4 (zinc finger)"/>
    <property type="match status" value="1"/>
</dbReference>
<proteinExistence type="predicted"/>
<feature type="compositionally biased region" description="Basic and acidic residues" evidence="1">
    <location>
        <begin position="855"/>
        <end position="864"/>
    </location>
</feature>
<name>I7M2L1_TETTS</name>
<sequence>MNFSQNQQRQDYRNNLINGNRLVNYNQNLQQIGVQQYQNYYPNINDMQQYQVQQNNSLRFQPQVINNMQQISQHRFYEQDGNNQLDRYQYKQNLNRMIEIEDMSQQQDRLAQGNNFLNRGKQINSVQQADRNQNNFNSNKFQESDLIRNSNKANLLSRFSSKDQINQRDRIQLKPNYIELEDEDEDDDEIDDSNGDLDDIQEVSQNYYYNQNNEDIEDDDDLSDDRKQDIQNQYNNRNYVQNLKGQFYDVRPQKPSSYNNYQHNQAPKQNIIQENHHQKINNLNKVFEYQRLGLSNNNNFNNEIKNANNPTSRQNQKQNQPKSEAQENNKGLFKQHQINDTVKNDQQSHNQEPVRRQAQEEMNNKYPSFDSEATSEEDFITRCERIKLQAEKQEDRFENIYEYLEKERKEFIKEGQMIKYYRNKERLRKITSNDYTKTCSYEDEKKLKGIEKTYSYKKHLHDDLMNKENKEKYCFQLSMKAFINFIGDIRKYEEDGNQYDQKTEILLEYQQKQKKLRSPPKNYLHKEQPIYKKRITDESIILLSQEENPVAQSDKKVQKNQIYSNNEDKEDEYDKESAQNEEEILKLKKSIKSKQQKVKLPCYCQEDKKDEVRLCYNKKCTRQWFHLKCLEKREQLKKIEQNQNNSQEIETALPKTDDEWCCEDCRQDESLIQKRSSKHRKYLQKQRNMAFKNNGQLVNENQKQSKKSSNKKGNASSLTMLNSTLFGSENSISMIKGENSNNLISSNSFKKNLESAQKVIGSAQKSDFSNDKKLSPIMQQKSQNQSPESQKKDNSDQKLQRILNKYAPEQSDLNKSDHILSQQQQVEQISSKSPQQKIKETFDNQQKISPQSQKLENKSGEEQKNINNKISPNNSKRDIEIEQKKVDDIDLEQDLQFYSTNKNQEEKIQIEQQNSQIFTPIKQFNLESSHIDCLNQKTDKSNQDSIKFHQNLIFSCQVDLEKYKKNKRSKAEVNLIALIKNNPFEIEIFNFDKNLTDSRKLQSVYYKANSPETSYYFAEHIIFKKSSYLIFSHEQTMSIFSVQEKNMWKMPQQFSQSQAFYLSSNENCIQIYTQGNQKNELKCINISFFDKTISITEEKFDLDEMFQNFQQLSFYKDQNQQICFMFLSQDRQTIYLCPDLDKDSDKPVISIENDIPLLQMHVVDPFDQKQVFMDNQKRILIYEKNGYKFCENQSVYSCSNKHQCIKYYVQSQKNILLQLYEEQIHLQYLDDVYSSPKVLSFSKPFIDAIYQEDDTSIIIFFIEKCAKVKDQVISYFIVEK</sequence>
<feature type="compositionally biased region" description="Polar residues" evidence="1">
    <location>
        <begin position="310"/>
        <end position="327"/>
    </location>
</feature>
<dbReference type="KEGG" id="tet:TTHERM_00412150"/>
<evidence type="ECO:0000256" key="1">
    <source>
        <dbReference type="SAM" id="MobiDB-lite"/>
    </source>
</evidence>
<feature type="compositionally biased region" description="Polar residues" evidence="1">
    <location>
        <begin position="340"/>
        <end position="351"/>
    </location>
</feature>
<feature type="region of interest" description="Disordered" evidence="1">
    <location>
        <begin position="777"/>
        <end position="797"/>
    </location>
</feature>
<dbReference type="Proteomes" id="UP000009168">
    <property type="component" value="Unassembled WGS sequence"/>
</dbReference>
<organism evidence="2 3">
    <name type="scientific">Tetrahymena thermophila (strain SB210)</name>
    <dbReference type="NCBI Taxonomy" id="312017"/>
    <lineage>
        <taxon>Eukaryota</taxon>
        <taxon>Sar</taxon>
        <taxon>Alveolata</taxon>
        <taxon>Ciliophora</taxon>
        <taxon>Intramacronucleata</taxon>
        <taxon>Oligohymenophorea</taxon>
        <taxon>Hymenostomatida</taxon>
        <taxon>Tetrahymenina</taxon>
        <taxon>Tetrahymenidae</taxon>
        <taxon>Tetrahymena</taxon>
    </lineage>
</organism>
<dbReference type="EMBL" id="GG662612">
    <property type="protein sequence ID" value="EAS00664.4"/>
    <property type="molecule type" value="Genomic_DNA"/>
</dbReference>
<keyword evidence="3" id="KW-1185">Reference proteome</keyword>
<dbReference type="InParanoid" id="I7M2L1"/>
<dbReference type="RefSeq" id="XP_001020909.4">
    <property type="nucleotide sequence ID" value="XM_001020909.4"/>
</dbReference>
<feature type="region of interest" description="Disordered" evidence="1">
    <location>
        <begin position="552"/>
        <end position="578"/>
    </location>
</feature>
<feature type="region of interest" description="Disordered" evidence="1">
    <location>
        <begin position="820"/>
        <end position="879"/>
    </location>
</feature>
<feature type="region of interest" description="Disordered" evidence="1">
    <location>
        <begin position="689"/>
        <end position="716"/>
    </location>
</feature>
<dbReference type="AlphaFoldDB" id="I7M2L1"/>
<accession>I7M2L1</accession>
<evidence type="ECO:0000313" key="3">
    <source>
        <dbReference type="Proteomes" id="UP000009168"/>
    </source>
</evidence>